<protein>
    <submittedName>
        <fullName evidence="1">Uncharacterized protein</fullName>
    </submittedName>
</protein>
<accession>A0A0S3T3B6</accession>
<gene>
    <name evidence="1" type="primary">Vigan.10G105000</name>
    <name evidence="1" type="ORF">VIGAN_10105000</name>
</gene>
<sequence>MSTYYGYVNSAYSVSASDYDSPSAWYSDCNSADFYAENNVAYPQISESSPREPVPPTKDDIHCVLVSWFCMTMPT</sequence>
<keyword evidence="2" id="KW-1185">Reference proteome</keyword>
<dbReference type="AlphaFoldDB" id="A0A0S3T3B6"/>
<dbReference type="EMBL" id="AP015043">
    <property type="protein sequence ID" value="BAT99591.1"/>
    <property type="molecule type" value="Genomic_DNA"/>
</dbReference>
<dbReference type="Proteomes" id="UP000291084">
    <property type="component" value="Chromosome 10"/>
</dbReference>
<reference evidence="1 2" key="1">
    <citation type="journal article" date="2015" name="Sci. Rep.">
        <title>The power of single molecule real-time sequencing technology in the de novo assembly of a eukaryotic genome.</title>
        <authorList>
            <person name="Sakai H."/>
            <person name="Naito K."/>
            <person name="Ogiso-Tanaka E."/>
            <person name="Takahashi Y."/>
            <person name="Iseki K."/>
            <person name="Muto C."/>
            <person name="Satou K."/>
            <person name="Teruya K."/>
            <person name="Shiroma A."/>
            <person name="Shimoji M."/>
            <person name="Hirano T."/>
            <person name="Itoh T."/>
            <person name="Kaga A."/>
            <person name="Tomooka N."/>
        </authorList>
    </citation>
    <scope>NUCLEOTIDE SEQUENCE [LARGE SCALE GENOMIC DNA]</scope>
    <source>
        <strain evidence="2">cv. Shumari</strain>
    </source>
</reference>
<evidence type="ECO:0000313" key="1">
    <source>
        <dbReference type="EMBL" id="BAT99591.1"/>
    </source>
</evidence>
<evidence type="ECO:0000313" key="2">
    <source>
        <dbReference type="Proteomes" id="UP000291084"/>
    </source>
</evidence>
<proteinExistence type="predicted"/>
<organism evidence="1 2">
    <name type="scientific">Vigna angularis var. angularis</name>
    <dbReference type="NCBI Taxonomy" id="157739"/>
    <lineage>
        <taxon>Eukaryota</taxon>
        <taxon>Viridiplantae</taxon>
        <taxon>Streptophyta</taxon>
        <taxon>Embryophyta</taxon>
        <taxon>Tracheophyta</taxon>
        <taxon>Spermatophyta</taxon>
        <taxon>Magnoliopsida</taxon>
        <taxon>eudicotyledons</taxon>
        <taxon>Gunneridae</taxon>
        <taxon>Pentapetalae</taxon>
        <taxon>rosids</taxon>
        <taxon>fabids</taxon>
        <taxon>Fabales</taxon>
        <taxon>Fabaceae</taxon>
        <taxon>Papilionoideae</taxon>
        <taxon>50 kb inversion clade</taxon>
        <taxon>NPAAA clade</taxon>
        <taxon>indigoferoid/millettioid clade</taxon>
        <taxon>Phaseoleae</taxon>
        <taxon>Vigna</taxon>
    </lineage>
</organism>
<name>A0A0S3T3B6_PHAAN</name>